<dbReference type="EMBL" id="JAOQBW010000001">
    <property type="protein sequence ID" value="MFK3575518.1"/>
    <property type="molecule type" value="Genomic_DNA"/>
</dbReference>
<evidence type="ECO:0000313" key="3">
    <source>
        <dbReference type="EMBL" id="MFK3575518.1"/>
    </source>
</evidence>
<dbReference type="Proteomes" id="UP001620273">
    <property type="component" value="Unassembled WGS sequence"/>
</dbReference>
<sequence length="258" mass="26494">MDSKQRKASTPKERRTALIWCAAAITVSLVMILALNPFRHTATPAPAGTTGTGATATASPSAGPRAPAASPSATTGDGMFTGDAETIADQVRSLLNAPDASGIDSMSTLLYRHGHKDLAEASDVYDAIGSQRDDATVRRLARAWYAQALPAAAKARLADLSDSMTGARQAASQIDKLGLDDTDGCKAIPQATRTAGTLTKAKSGDYQTLTDAQQALTDAESTCAANLDATQLAKVFGTPQGTTTPDATTPGISGKDAQ</sequence>
<evidence type="ECO:0000256" key="1">
    <source>
        <dbReference type="SAM" id="MobiDB-lite"/>
    </source>
</evidence>
<proteinExistence type="predicted"/>
<keyword evidence="2" id="KW-0472">Membrane</keyword>
<name>A0ABW8KM43_9BIFI</name>
<feature type="compositionally biased region" description="Low complexity" evidence="1">
    <location>
        <begin position="237"/>
        <end position="251"/>
    </location>
</feature>
<comment type="caution">
    <text evidence="3">The sequence shown here is derived from an EMBL/GenBank/DDBJ whole genome shotgun (WGS) entry which is preliminary data.</text>
</comment>
<keyword evidence="2" id="KW-1133">Transmembrane helix</keyword>
<gene>
    <name evidence="3" type="ORF">OCH74_01340</name>
</gene>
<keyword evidence="4" id="KW-1185">Reference proteome</keyword>
<organism evidence="3 4">
    <name type="scientific">Bifidobacterium thermacidophilum</name>
    <dbReference type="NCBI Taxonomy" id="246618"/>
    <lineage>
        <taxon>Bacteria</taxon>
        <taxon>Bacillati</taxon>
        <taxon>Actinomycetota</taxon>
        <taxon>Actinomycetes</taxon>
        <taxon>Bifidobacteriales</taxon>
        <taxon>Bifidobacteriaceae</taxon>
        <taxon>Bifidobacterium</taxon>
    </lineage>
</organism>
<feature type="transmembrane region" description="Helical" evidence="2">
    <location>
        <begin position="16"/>
        <end position="35"/>
    </location>
</feature>
<reference evidence="3 4" key="1">
    <citation type="submission" date="2022-09" db="EMBL/GenBank/DDBJ databases">
        <title>Genome sequencing of four strains from tibetan pig.</title>
        <authorList>
            <person name="Feng J."/>
        </authorList>
    </citation>
    <scope>NUCLEOTIDE SEQUENCE [LARGE SCALE GENOMIC DNA]</scope>
    <source>
        <strain evidence="3 4">11-1-1</strain>
    </source>
</reference>
<feature type="region of interest" description="Disordered" evidence="1">
    <location>
        <begin position="44"/>
        <end position="76"/>
    </location>
</feature>
<keyword evidence="2" id="KW-0812">Transmembrane</keyword>
<dbReference type="RefSeq" id="WP_404439722.1">
    <property type="nucleotide sequence ID" value="NZ_JAOQBW010000001.1"/>
</dbReference>
<accession>A0ABW8KM43</accession>
<evidence type="ECO:0000256" key="2">
    <source>
        <dbReference type="SAM" id="Phobius"/>
    </source>
</evidence>
<evidence type="ECO:0000313" key="4">
    <source>
        <dbReference type="Proteomes" id="UP001620273"/>
    </source>
</evidence>
<feature type="region of interest" description="Disordered" evidence="1">
    <location>
        <begin position="236"/>
        <end position="258"/>
    </location>
</feature>
<protein>
    <recommendedName>
        <fullName evidence="5">Secreted protein</fullName>
    </recommendedName>
</protein>
<evidence type="ECO:0008006" key="5">
    <source>
        <dbReference type="Google" id="ProtNLM"/>
    </source>
</evidence>